<dbReference type="GO" id="GO:0016020">
    <property type="term" value="C:membrane"/>
    <property type="evidence" value="ECO:0007669"/>
    <property type="project" value="InterPro"/>
</dbReference>
<dbReference type="Proteomes" id="UP000256305">
    <property type="component" value="Unassembled WGS sequence"/>
</dbReference>
<dbReference type="AlphaFoldDB" id="A0A3E0JBJ1"/>
<keyword evidence="1" id="KW-0812">Transmembrane</keyword>
<organism evidence="3 4">
    <name type="scientific">Halobacillus trueperi</name>
    <dbReference type="NCBI Taxonomy" id="156205"/>
    <lineage>
        <taxon>Bacteria</taxon>
        <taxon>Bacillati</taxon>
        <taxon>Bacillota</taxon>
        <taxon>Bacilli</taxon>
        <taxon>Bacillales</taxon>
        <taxon>Bacillaceae</taxon>
        <taxon>Halobacillus</taxon>
    </lineage>
</organism>
<keyword evidence="1" id="KW-1133">Transmembrane helix</keyword>
<dbReference type="RefSeq" id="WP_115822894.1">
    <property type="nucleotide sequence ID" value="NZ_QUAE01000003.1"/>
</dbReference>
<dbReference type="PANTHER" id="PTHR34220">
    <property type="entry name" value="SENSOR HISTIDINE KINASE YPDA"/>
    <property type="match status" value="1"/>
</dbReference>
<dbReference type="Gene3D" id="3.30.565.10">
    <property type="entry name" value="Histidine kinase-like ATPase, C-terminal domain"/>
    <property type="match status" value="1"/>
</dbReference>
<feature type="domain" description="Signal transduction histidine kinase internal region" evidence="2">
    <location>
        <begin position="393"/>
        <end position="470"/>
    </location>
</feature>
<proteinExistence type="predicted"/>
<evidence type="ECO:0000313" key="3">
    <source>
        <dbReference type="EMBL" id="REJ10313.1"/>
    </source>
</evidence>
<evidence type="ECO:0000256" key="1">
    <source>
        <dbReference type="SAM" id="Phobius"/>
    </source>
</evidence>
<evidence type="ECO:0000313" key="4">
    <source>
        <dbReference type="Proteomes" id="UP000256305"/>
    </source>
</evidence>
<dbReference type="InterPro" id="IPR036890">
    <property type="entry name" value="HATPase_C_sf"/>
</dbReference>
<name>A0A3E0JBJ1_9BACI</name>
<accession>A0A3E0JBJ1</accession>
<dbReference type="Pfam" id="PF06580">
    <property type="entry name" value="His_kinase"/>
    <property type="match status" value="1"/>
</dbReference>
<dbReference type="SUPFAM" id="SSF55874">
    <property type="entry name" value="ATPase domain of HSP90 chaperone/DNA topoisomerase II/histidine kinase"/>
    <property type="match status" value="1"/>
</dbReference>
<keyword evidence="4" id="KW-1185">Reference proteome</keyword>
<dbReference type="PANTHER" id="PTHR34220:SF7">
    <property type="entry name" value="SENSOR HISTIDINE KINASE YPDA"/>
    <property type="match status" value="1"/>
</dbReference>
<feature type="transmembrane region" description="Helical" evidence="1">
    <location>
        <begin position="15"/>
        <end position="35"/>
    </location>
</feature>
<gene>
    <name evidence="3" type="ORF">DYE48_06325</name>
</gene>
<dbReference type="EMBL" id="QUAE01000003">
    <property type="protein sequence ID" value="REJ10313.1"/>
    <property type="molecule type" value="Genomic_DNA"/>
</dbReference>
<dbReference type="GO" id="GO:0000155">
    <property type="term" value="F:phosphorelay sensor kinase activity"/>
    <property type="evidence" value="ECO:0007669"/>
    <property type="project" value="InterPro"/>
</dbReference>
<protein>
    <submittedName>
        <fullName evidence="3">HAMP domain-containing protein</fullName>
    </submittedName>
</protein>
<sequence length="609" mass="71027">MKFSLLKKNSIHTKLFMIILVFVCIPLLILGFFWYGKSTKTIENNAVQNSQHLLAQTNEYLDFYLNDLEQSTAPIVSMSPIQRYLDLSPGSTSRYERFTLDKDIKEEAFSSILEGRSDIFGISLINHFGMQVNNYSQVNHFLNMDQIRNRNQELLEQTEQLDAYQIMNIDFIHDTPVLTVVRKVYDVQTFETSGLLIINLRLNQIENIINEVTESHFNRVWIVNENHRIIFHPDQTELGQTFDYEENQTESQNFLINQIEDKRTLMVMDRSDQSNWTMIANVPMQAVMTNLMSFRNLTIWIGLALIGVALLFVGGFSFSLTYSLINLQKLMKKAQSGRLKFNKIKPLRFYRNDEVSDLYDSFYNMTDELNRLIEEVHHSKLKEKELEIKNRESELRAMQSQINPHFLYNTLELINSHAIIENQLMISRMTTSLADMFRYNVSNSKKVVTLKEEIQQIRSYLDIQQERFEDLNVVYDVKEEDIKEVLATRITLQPILENAFIHGYEEHGLAPSFIGIYGKRNEFGYSLYIVDHGSGMAQATKDTYNQAFRTNEPSDEKKTTKRIGMNNVHRRLHATFGQPYGLTIERSNEKGTVILITLPYLTHETKKEA</sequence>
<dbReference type="InterPro" id="IPR010559">
    <property type="entry name" value="Sig_transdc_His_kin_internal"/>
</dbReference>
<comment type="caution">
    <text evidence="3">The sequence shown here is derived from an EMBL/GenBank/DDBJ whole genome shotgun (WGS) entry which is preliminary data.</text>
</comment>
<feature type="transmembrane region" description="Helical" evidence="1">
    <location>
        <begin position="297"/>
        <end position="325"/>
    </location>
</feature>
<evidence type="ECO:0000259" key="2">
    <source>
        <dbReference type="Pfam" id="PF06580"/>
    </source>
</evidence>
<dbReference type="Gene3D" id="3.30.450.20">
    <property type="entry name" value="PAS domain"/>
    <property type="match status" value="1"/>
</dbReference>
<keyword evidence="1" id="KW-0472">Membrane</keyword>
<dbReference type="InterPro" id="IPR050640">
    <property type="entry name" value="Bact_2-comp_sensor_kinase"/>
</dbReference>
<reference evidence="3 4" key="1">
    <citation type="submission" date="2018-08" db="EMBL/GenBank/DDBJ databases">
        <title>Genome sequence of Halobacillus trueperi KCTC 3686.</title>
        <authorList>
            <person name="Cho K.H."/>
            <person name="Kwak M.-J."/>
            <person name="Kim B.-Y."/>
            <person name="Chun J."/>
        </authorList>
    </citation>
    <scope>NUCLEOTIDE SEQUENCE [LARGE SCALE GENOMIC DNA]</scope>
    <source>
        <strain evidence="3 4">KCTC 3686</strain>
    </source>
</reference>